<dbReference type="InterPro" id="IPR026502">
    <property type="entry name" value="SLBP1/SLBP2"/>
</dbReference>
<keyword evidence="5" id="KW-1185">Reference proteome</keyword>
<evidence type="ECO:0000313" key="4">
    <source>
        <dbReference type="EMBL" id="KAG6920362.1"/>
    </source>
</evidence>
<feature type="non-terminal residue" evidence="4">
    <location>
        <position position="121"/>
    </location>
</feature>
<feature type="non-terminal residue" evidence="4">
    <location>
        <position position="1"/>
    </location>
</feature>
<dbReference type="InterPro" id="IPR029344">
    <property type="entry name" value="SLBP_RNA_bind"/>
</dbReference>
<evidence type="ECO:0000313" key="5">
    <source>
        <dbReference type="Proteomes" id="UP000765507"/>
    </source>
</evidence>
<organism evidence="4 5">
    <name type="scientific">Chelydra serpentina</name>
    <name type="common">Snapping turtle</name>
    <name type="synonym">Testudo serpentina</name>
    <dbReference type="NCBI Taxonomy" id="8475"/>
    <lineage>
        <taxon>Eukaryota</taxon>
        <taxon>Metazoa</taxon>
        <taxon>Chordata</taxon>
        <taxon>Craniata</taxon>
        <taxon>Vertebrata</taxon>
        <taxon>Euteleostomi</taxon>
        <taxon>Archelosauria</taxon>
        <taxon>Testudinata</taxon>
        <taxon>Testudines</taxon>
        <taxon>Cryptodira</taxon>
        <taxon>Durocryptodira</taxon>
        <taxon>Americhelydia</taxon>
        <taxon>Chelydroidea</taxon>
        <taxon>Chelydridae</taxon>
        <taxon>Chelydra</taxon>
    </lineage>
</organism>
<protein>
    <submittedName>
        <fullName evidence="4">Stem-loop binding protein</fullName>
    </submittedName>
</protein>
<dbReference type="PANTHER" id="PTHR17408:SF7">
    <property type="entry name" value="HISTONE RNA HAIRPIN-BINDING PROTEIN"/>
    <property type="match status" value="1"/>
</dbReference>
<dbReference type="Gene3D" id="1.10.8.1120">
    <property type="entry name" value="Histone RNA hairpin-binding protein RNA-binding domain"/>
    <property type="match status" value="1"/>
</dbReference>
<name>A0A8T1RSU1_CHESE</name>
<dbReference type="FunFam" id="1.10.8.1120:FF:000001">
    <property type="entry name" value="Histone RNA hairpin-binding protein-like"/>
    <property type="match status" value="1"/>
</dbReference>
<evidence type="ECO:0000256" key="1">
    <source>
        <dbReference type="ARBA" id="ARBA00006151"/>
    </source>
</evidence>
<proteinExistence type="inferred from homology"/>
<gene>
    <name evidence="4" type="ORF">G0U57_021564</name>
</gene>
<comment type="caution">
    <text evidence="4">The sequence shown here is derived from an EMBL/GenBank/DDBJ whole genome shotgun (WGS) entry which is preliminary data.</text>
</comment>
<dbReference type="InterPro" id="IPR038294">
    <property type="entry name" value="SLBP_RNA_bind_sf"/>
</dbReference>
<dbReference type="GO" id="GO:0071204">
    <property type="term" value="C:histone pre-mRNA 3'end processing complex"/>
    <property type="evidence" value="ECO:0007669"/>
    <property type="project" value="TreeGrafter"/>
</dbReference>
<dbReference type="Proteomes" id="UP000765507">
    <property type="component" value="Unassembled WGS sequence"/>
</dbReference>
<dbReference type="AlphaFoldDB" id="A0A8T1RSU1"/>
<dbReference type="GO" id="GO:0051028">
    <property type="term" value="P:mRNA transport"/>
    <property type="evidence" value="ECO:0007669"/>
    <property type="project" value="TreeGrafter"/>
</dbReference>
<dbReference type="PANTHER" id="PTHR17408">
    <property type="entry name" value="HISTONE RNA HAIRPIN-BINDING PROTEIN"/>
    <property type="match status" value="1"/>
</dbReference>
<feature type="domain" description="Histone RNA hairpin-binding protein RNA-binding" evidence="3">
    <location>
        <begin position="35"/>
        <end position="103"/>
    </location>
</feature>
<reference evidence="4 5" key="1">
    <citation type="journal article" date="2020" name="G3 (Bethesda)">
        <title>Draft Genome of the Common Snapping Turtle, Chelydra serpentina, a Model for Phenotypic Plasticity in Reptiles.</title>
        <authorList>
            <person name="Das D."/>
            <person name="Singh S.K."/>
            <person name="Bierstedt J."/>
            <person name="Erickson A."/>
            <person name="Galli G.L.J."/>
            <person name="Crossley D.A. 2nd"/>
            <person name="Rhen T."/>
        </authorList>
    </citation>
    <scope>NUCLEOTIDE SEQUENCE [LARGE SCALE GENOMIC DNA]</scope>
    <source>
        <strain evidence="4">KW</strain>
    </source>
</reference>
<comment type="similarity">
    <text evidence="1">Belongs to the SLBP family.</text>
</comment>
<dbReference type="GO" id="GO:0003729">
    <property type="term" value="F:mRNA binding"/>
    <property type="evidence" value="ECO:0007669"/>
    <property type="project" value="InterPro"/>
</dbReference>
<dbReference type="OrthoDB" id="265795at2759"/>
<sequence length="121" mass="14314">YKRKLLINEFARERKSSSGSSDSKESTVAVELETDEVVLMRRQKQINYGKNTIAYDRYIKEVPRCHRVPGVHPRTPNKFKKYSRRSWDQQIRLWKVALHSWDPPAEEGSDLQAMYVSIKQF</sequence>
<evidence type="ECO:0000256" key="2">
    <source>
        <dbReference type="ARBA" id="ARBA00022884"/>
    </source>
</evidence>
<dbReference type="GO" id="GO:0006398">
    <property type="term" value="P:mRNA 3'-end processing by stem-loop binding and cleavage"/>
    <property type="evidence" value="ECO:0007669"/>
    <property type="project" value="TreeGrafter"/>
</dbReference>
<keyword evidence="2" id="KW-0694">RNA-binding</keyword>
<accession>A0A8T1RSU1</accession>
<dbReference type="EMBL" id="JAHGAV010009844">
    <property type="protein sequence ID" value="KAG6920362.1"/>
    <property type="molecule type" value="Genomic_DNA"/>
</dbReference>
<dbReference type="GO" id="GO:0005737">
    <property type="term" value="C:cytoplasm"/>
    <property type="evidence" value="ECO:0007669"/>
    <property type="project" value="TreeGrafter"/>
</dbReference>
<dbReference type="GO" id="GO:0071207">
    <property type="term" value="F:histone pre-mRNA stem-loop binding"/>
    <property type="evidence" value="ECO:0007669"/>
    <property type="project" value="TreeGrafter"/>
</dbReference>
<dbReference type="Pfam" id="PF15247">
    <property type="entry name" value="SLBP_RNA_bind"/>
    <property type="match status" value="1"/>
</dbReference>
<evidence type="ECO:0000259" key="3">
    <source>
        <dbReference type="Pfam" id="PF15247"/>
    </source>
</evidence>